<dbReference type="Proteomes" id="UP000075320">
    <property type="component" value="Unassembled WGS sequence"/>
</dbReference>
<organism evidence="2 3">
    <name type="scientific">Bdellovibrio bacteriovorus</name>
    <dbReference type="NCBI Taxonomy" id="959"/>
    <lineage>
        <taxon>Bacteria</taxon>
        <taxon>Pseudomonadati</taxon>
        <taxon>Bdellovibrionota</taxon>
        <taxon>Bdellovibrionia</taxon>
        <taxon>Bdellovibrionales</taxon>
        <taxon>Pseudobdellovibrionaceae</taxon>
        <taxon>Bdellovibrio</taxon>
    </lineage>
</organism>
<gene>
    <name evidence="2" type="ORF">AZI86_18440</name>
</gene>
<feature type="signal peptide" evidence="1">
    <location>
        <begin position="1"/>
        <end position="23"/>
    </location>
</feature>
<dbReference type="AlphaFoldDB" id="A0A150WFD0"/>
<dbReference type="EMBL" id="LUKE01000006">
    <property type="protein sequence ID" value="KYG61674.1"/>
    <property type="molecule type" value="Genomic_DNA"/>
</dbReference>
<evidence type="ECO:0000313" key="3">
    <source>
        <dbReference type="Proteomes" id="UP000075320"/>
    </source>
</evidence>
<comment type="caution">
    <text evidence="2">The sequence shown here is derived from an EMBL/GenBank/DDBJ whole genome shotgun (WGS) entry which is preliminary data.</text>
</comment>
<evidence type="ECO:0000313" key="2">
    <source>
        <dbReference type="EMBL" id="KYG61674.1"/>
    </source>
</evidence>
<reference evidence="2 3" key="1">
    <citation type="submission" date="2016-03" db="EMBL/GenBank/DDBJ databases">
        <authorList>
            <person name="Ploux O."/>
        </authorList>
    </citation>
    <scope>NUCLEOTIDE SEQUENCE [LARGE SCALE GENOMIC DNA]</scope>
    <source>
        <strain evidence="2 3">R0</strain>
    </source>
</reference>
<name>A0A150WFD0_BDEBC</name>
<feature type="chain" id="PRO_5007572792" evidence="1">
    <location>
        <begin position="24"/>
        <end position="100"/>
    </location>
</feature>
<protein>
    <submittedName>
        <fullName evidence="2">Uncharacterized protein</fullName>
    </submittedName>
</protein>
<dbReference type="RefSeq" id="WP_061836756.1">
    <property type="nucleotide sequence ID" value="NZ_LUKE01000006.1"/>
</dbReference>
<accession>A0A150WFD0</accession>
<keyword evidence="3" id="KW-1185">Reference proteome</keyword>
<evidence type="ECO:0000256" key="1">
    <source>
        <dbReference type="SAM" id="SignalP"/>
    </source>
</evidence>
<proteinExistence type="predicted"/>
<keyword evidence="1" id="KW-0732">Signal</keyword>
<sequence length="100" mass="10676">MKLGLNSIATLIAAGVLSSTANASPAQLSAELSKLDQKAASSIQFILNNSSISESQKVAQIGVVMKKVNFAKEFQKMRMKVSDESVQRIGHGMTCGDYNL</sequence>